<dbReference type="Proteomes" id="UP000306420">
    <property type="component" value="Unassembled WGS sequence"/>
</dbReference>
<feature type="domain" description="Transposase IS204/IS1001/IS1096/IS1165 DDE" evidence="1">
    <location>
        <begin position="166"/>
        <end position="418"/>
    </location>
</feature>
<dbReference type="EMBL" id="VBSP01000096">
    <property type="protein sequence ID" value="TLQ37888.1"/>
    <property type="molecule type" value="Genomic_DNA"/>
</dbReference>
<dbReference type="AlphaFoldDB" id="A0A5R9DSC3"/>
<dbReference type="InterPro" id="IPR029261">
    <property type="entry name" value="Transposase_Znf"/>
</dbReference>
<dbReference type="Pfam" id="PF01610">
    <property type="entry name" value="DDE_Tnp_ISL3"/>
    <property type="match status" value="1"/>
</dbReference>
<name>A0A5R9DSC3_9LACT</name>
<accession>A0A5R9DSC3</accession>
<feature type="domain" description="Transposase IS204/IS1001/IS1096/IS1165 zinc-finger" evidence="2">
    <location>
        <begin position="46"/>
        <end position="95"/>
    </location>
</feature>
<evidence type="ECO:0000313" key="4">
    <source>
        <dbReference type="Proteomes" id="UP000306420"/>
    </source>
</evidence>
<sequence length="448" mass="52845">MAHMNYIADLLNIKDKHVQLQDDIMEEMHKGVRCKVLLGQLSYSLPACPHCGVANHSTQDMIKYGFDHTTIHLTHINFQPVLLKLKKQRYQCKHCRVVTTVPTSIVDKGCFISNDIKRTIIMELTEVQSMKLIAQHLNVSRYTVQCQLIKAGQTLSPKTWDLPEHLGIDEFKSVKQATSGMSCILMDAYNHTLLDIVLDRTQDALRDYFMRYSYEARMQVKTVTMDMYGPYYLFLQRIFPNAEIVIDRFHIVQLLNNTLNRYRIKVMNTIRYNRPRDYTKLKQLWKLIQKNRESLDFEDYHIHRLFDGLVTQKSMVNYMLSIDPRLEQVYHLVNDLKADIAMHHSEAFIYDLYETRKYVVPRKVRTTFQTLEKYLPAIENSLTYTLSNGIIEGTNNKIKNIKRSGYGYRNFNHLRFRILITQNLLVRQTKKRRPLFFKDENTTQTIVA</sequence>
<protein>
    <submittedName>
        <fullName evidence="3">ISL3 family transposase</fullName>
    </submittedName>
</protein>
<comment type="caution">
    <text evidence="3">The sequence shown here is derived from an EMBL/GenBank/DDBJ whole genome shotgun (WGS) entry which is preliminary data.</text>
</comment>
<dbReference type="InterPro" id="IPR047951">
    <property type="entry name" value="Transpos_ISL3"/>
</dbReference>
<dbReference type="OrthoDB" id="2133857at2"/>
<evidence type="ECO:0000259" key="1">
    <source>
        <dbReference type="Pfam" id="PF01610"/>
    </source>
</evidence>
<dbReference type="NCBIfam" id="NF033550">
    <property type="entry name" value="transpos_ISL3"/>
    <property type="match status" value="1"/>
</dbReference>
<dbReference type="Pfam" id="PF14690">
    <property type="entry name" value="Zn_ribbon_ISL3"/>
    <property type="match status" value="1"/>
</dbReference>
<evidence type="ECO:0000259" key="2">
    <source>
        <dbReference type="Pfam" id="PF14690"/>
    </source>
</evidence>
<gene>
    <name evidence="3" type="ORF">FEZ33_12170</name>
</gene>
<evidence type="ECO:0000313" key="3">
    <source>
        <dbReference type="EMBL" id="TLQ37888.1"/>
    </source>
</evidence>
<dbReference type="PANTHER" id="PTHR33498:SF1">
    <property type="entry name" value="TRANSPOSASE FOR INSERTION SEQUENCE ELEMENT IS1557"/>
    <property type="match status" value="1"/>
</dbReference>
<dbReference type="PANTHER" id="PTHR33498">
    <property type="entry name" value="TRANSPOSASE FOR INSERTION SEQUENCE ELEMENT IS1557"/>
    <property type="match status" value="1"/>
</dbReference>
<reference evidence="3 4" key="1">
    <citation type="submission" date="2019-05" db="EMBL/GenBank/DDBJ databases">
        <title>The metagenome of a microbial culture collection derived from dairy environment covers the genomic content of the human microbiome.</title>
        <authorList>
            <person name="Roder T."/>
            <person name="Wuthrich D."/>
            <person name="Sattari Z."/>
            <person name="Von Ah U."/>
            <person name="Bar C."/>
            <person name="Ronchi F."/>
            <person name="Macpherson A.J."/>
            <person name="Ganal-Vonarburg S.C."/>
            <person name="Bruggmann R."/>
            <person name="Vergeres G."/>
        </authorList>
    </citation>
    <scope>NUCLEOTIDE SEQUENCE [LARGE SCALE GENOMIC DNA]</scope>
    <source>
        <strain evidence="3 4">FAM 24227</strain>
    </source>
</reference>
<dbReference type="InterPro" id="IPR002560">
    <property type="entry name" value="Transposase_DDE"/>
</dbReference>
<proteinExistence type="predicted"/>
<organism evidence="3 4">
    <name type="scientific">Ruoffia tabacinasalis</name>
    <dbReference type="NCBI Taxonomy" id="87458"/>
    <lineage>
        <taxon>Bacteria</taxon>
        <taxon>Bacillati</taxon>
        <taxon>Bacillota</taxon>
        <taxon>Bacilli</taxon>
        <taxon>Lactobacillales</taxon>
        <taxon>Aerococcaceae</taxon>
        <taxon>Ruoffia</taxon>
    </lineage>
</organism>